<dbReference type="Proteomes" id="UP000309340">
    <property type="component" value="Unassembled WGS sequence"/>
</dbReference>
<reference evidence="3 4" key="1">
    <citation type="submission" date="2017-03" db="EMBL/GenBank/DDBJ databases">
        <title>Genomes of endolithic fungi from Antarctica.</title>
        <authorList>
            <person name="Coleine C."/>
            <person name="Masonjones S."/>
            <person name="Stajich J.E."/>
        </authorList>
    </citation>
    <scope>NUCLEOTIDE SEQUENCE [LARGE SCALE GENOMIC DNA]</scope>
    <source>
        <strain evidence="3 4">CCFEE 5184</strain>
    </source>
</reference>
<evidence type="ECO:0000313" key="3">
    <source>
        <dbReference type="EMBL" id="TKA72528.1"/>
    </source>
</evidence>
<accession>A0A4U0XAT1</accession>
<feature type="region of interest" description="Disordered" evidence="1">
    <location>
        <begin position="60"/>
        <end position="82"/>
    </location>
</feature>
<evidence type="ECO:0008006" key="5">
    <source>
        <dbReference type="Google" id="ProtNLM"/>
    </source>
</evidence>
<proteinExistence type="predicted"/>
<feature type="chain" id="PRO_5020406350" description="Invertebrate defensins family profile domain-containing protein" evidence="2">
    <location>
        <begin position="19"/>
        <end position="161"/>
    </location>
</feature>
<feature type="signal peptide" evidence="2">
    <location>
        <begin position="1"/>
        <end position="18"/>
    </location>
</feature>
<organism evidence="3 4">
    <name type="scientific">Friedmanniomyces simplex</name>
    <dbReference type="NCBI Taxonomy" id="329884"/>
    <lineage>
        <taxon>Eukaryota</taxon>
        <taxon>Fungi</taxon>
        <taxon>Dikarya</taxon>
        <taxon>Ascomycota</taxon>
        <taxon>Pezizomycotina</taxon>
        <taxon>Dothideomycetes</taxon>
        <taxon>Dothideomycetidae</taxon>
        <taxon>Mycosphaerellales</taxon>
        <taxon>Teratosphaeriaceae</taxon>
        <taxon>Friedmanniomyces</taxon>
    </lineage>
</organism>
<evidence type="ECO:0000313" key="4">
    <source>
        <dbReference type="Proteomes" id="UP000309340"/>
    </source>
</evidence>
<feature type="compositionally biased region" description="Basic and acidic residues" evidence="1">
    <location>
        <begin position="60"/>
        <end position="74"/>
    </location>
</feature>
<gene>
    <name evidence="3" type="ORF">B0A55_06421</name>
</gene>
<sequence>MQPSTFALVIAIVGTVMAFPASPLDGAMIAGGPPHHPIQPHRGTIMASLTAFIDKIRPAADPPRHPVPRHHSDDYPATGNVTSRAEYSPDLAAHLETLRLEKRGCDLDCESFASWKYGGANCNQFCHMNKNHWRCKTQWPPQCFKKARVTAENLDPVPGGE</sequence>
<name>A0A4U0XAT1_9PEZI</name>
<comment type="caution">
    <text evidence="3">The sequence shown here is derived from an EMBL/GenBank/DDBJ whole genome shotgun (WGS) entry which is preliminary data.</text>
</comment>
<evidence type="ECO:0000256" key="2">
    <source>
        <dbReference type="SAM" id="SignalP"/>
    </source>
</evidence>
<dbReference type="AlphaFoldDB" id="A0A4U0XAT1"/>
<dbReference type="OrthoDB" id="3855623at2759"/>
<keyword evidence="2" id="KW-0732">Signal</keyword>
<dbReference type="EMBL" id="NAJQ01000305">
    <property type="protein sequence ID" value="TKA72528.1"/>
    <property type="molecule type" value="Genomic_DNA"/>
</dbReference>
<keyword evidence="4" id="KW-1185">Reference proteome</keyword>
<protein>
    <recommendedName>
        <fullName evidence="5">Invertebrate defensins family profile domain-containing protein</fullName>
    </recommendedName>
</protein>
<evidence type="ECO:0000256" key="1">
    <source>
        <dbReference type="SAM" id="MobiDB-lite"/>
    </source>
</evidence>